<organism evidence="5 6">
    <name type="scientific">Mycolicibacterium komossense</name>
    <dbReference type="NCBI Taxonomy" id="1779"/>
    <lineage>
        <taxon>Bacteria</taxon>
        <taxon>Bacillati</taxon>
        <taxon>Actinomycetota</taxon>
        <taxon>Actinomycetes</taxon>
        <taxon>Mycobacteriales</taxon>
        <taxon>Mycobacteriaceae</taxon>
        <taxon>Mycolicibacterium</taxon>
    </lineage>
</organism>
<dbReference type="EMBL" id="JACKTY010000031">
    <property type="protein sequence ID" value="MCV7227862.1"/>
    <property type="molecule type" value="Genomic_DNA"/>
</dbReference>
<comment type="caution">
    <text evidence="5">The sequence shown here is derived from an EMBL/GenBank/DDBJ whole genome shotgun (WGS) entry which is preliminary data.</text>
</comment>
<proteinExistence type="predicted"/>
<keyword evidence="3" id="KW-0560">Oxidoreductase</keyword>
<accession>A0ABT3CEN5</accession>
<evidence type="ECO:0000256" key="3">
    <source>
        <dbReference type="ARBA" id="ARBA00023002"/>
    </source>
</evidence>
<name>A0ABT3CEN5_9MYCO</name>
<evidence type="ECO:0000256" key="1">
    <source>
        <dbReference type="ARBA" id="ARBA00022630"/>
    </source>
</evidence>
<dbReference type="GO" id="GO:0004497">
    <property type="term" value="F:monooxygenase activity"/>
    <property type="evidence" value="ECO:0007669"/>
    <property type="project" value="UniProtKB-KW"/>
</dbReference>
<keyword evidence="2" id="KW-0288">FMN</keyword>
<dbReference type="Pfam" id="PF03060">
    <property type="entry name" value="NMO"/>
    <property type="match status" value="1"/>
</dbReference>
<dbReference type="InterPro" id="IPR004136">
    <property type="entry name" value="NMO"/>
</dbReference>
<dbReference type="CDD" id="cd04730">
    <property type="entry name" value="NPD_like"/>
    <property type="match status" value="1"/>
</dbReference>
<keyword evidence="1" id="KW-0285">Flavoprotein</keyword>
<dbReference type="SUPFAM" id="SSF51412">
    <property type="entry name" value="Inosine monophosphate dehydrogenase (IMPDH)"/>
    <property type="match status" value="1"/>
</dbReference>
<dbReference type="PANTHER" id="PTHR32332:SF31">
    <property type="entry name" value="2-NITROPROPANE DIOXYGENASE FAMILY, PUTATIVE (AFU_ORTHOLOGUE AFUA_2G09850)-RELATED"/>
    <property type="match status" value="1"/>
</dbReference>
<gene>
    <name evidence="5" type="ORF">H7J73_17740</name>
</gene>
<evidence type="ECO:0000256" key="2">
    <source>
        <dbReference type="ARBA" id="ARBA00022643"/>
    </source>
</evidence>
<evidence type="ECO:0000313" key="5">
    <source>
        <dbReference type="EMBL" id="MCV7227862.1"/>
    </source>
</evidence>
<dbReference type="Proteomes" id="UP001526201">
    <property type="component" value="Unassembled WGS sequence"/>
</dbReference>
<evidence type="ECO:0000313" key="6">
    <source>
        <dbReference type="Proteomes" id="UP001526201"/>
    </source>
</evidence>
<feature type="region of interest" description="Disordered" evidence="4">
    <location>
        <begin position="1"/>
        <end position="21"/>
    </location>
</feature>
<evidence type="ECO:0000256" key="4">
    <source>
        <dbReference type="SAM" id="MobiDB-lite"/>
    </source>
</evidence>
<feature type="compositionally biased region" description="Basic residues" evidence="4">
    <location>
        <begin position="1"/>
        <end position="10"/>
    </location>
</feature>
<dbReference type="Gene3D" id="3.20.20.70">
    <property type="entry name" value="Aldolase class I"/>
    <property type="match status" value="1"/>
</dbReference>
<reference evidence="5 6" key="1">
    <citation type="journal article" date="2022" name="BMC Genomics">
        <title>Comparative genome analysis of mycobacteria focusing on tRNA and non-coding RNA.</title>
        <authorList>
            <person name="Behra P.R.K."/>
            <person name="Pettersson B.M.F."/>
            <person name="Ramesh M."/>
            <person name="Das S."/>
            <person name="Dasgupta S."/>
            <person name="Kirsebom L.A."/>
        </authorList>
    </citation>
    <scope>NUCLEOTIDE SEQUENCE [LARGE SCALE GENOMIC DNA]</scope>
    <source>
        <strain evidence="5 6">DSM 44078</strain>
    </source>
</reference>
<protein>
    <submittedName>
        <fullName evidence="5">Nitronate monooxygenase</fullName>
    </submittedName>
</protein>
<keyword evidence="6" id="KW-1185">Reference proteome</keyword>
<dbReference type="InterPro" id="IPR013785">
    <property type="entry name" value="Aldolase_TIM"/>
</dbReference>
<dbReference type="PANTHER" id="PTHR32332">
    <property type="entry name" value="2-NITROPROPANE DIOXYGENASE"/>
    <property type="match status" value="1"/>
</dbReference>
<keyword evidence="5" id="KW-0503">Monooxygenase</keyword>
<sequence>MPGHHDRRPTRTLGRTTDETGAANLNPVALSTEWSRALSMTAPIVNAPMGGTAGGALATAVSRAGGLGMVGMGSTGSASKLTEQLAFFAGLNRPFGIGLVEVSMARDPLLLSTAIAANPALISVSFASTWEWVAQVHDAGIATATQIADLHEAQRAQAAGVDVLVARGAEGGGHGEPQIGTLPLLTAVLDGVEIPVLAAGGISSGRGLAAVLAAGASGAWLGTAFAACTESLSSETTRQALLAARETDTMLTREFDIADGYTWPSHLPERVLRNEITSINAGQGVGGLTAVHSAAEVVQRLCAEAAEMLSRWS</sequence>